<feature type="compositionally biased region" description="Low complexity" evidence="2">
    <location>
        <begin position="1486"/>
        <end position="1497"/>
    </location>
</feature>
<feature type="region of interest" description="Disordered" evidence="2">
    <location>
        <begin position="1634"/>
        <end position="1737"/>
    </location>
</feature>
<feature type="region of interest" description="Disordered" evidence="2">
    <location>
        <begin position="562"/>
        <end position="602"/>
    </location>
</feature>
<dbReference type="RefSeq" id="XP_002488549.1">
    <property type="nucleotide sequence ID" value="XM_002488504.1"/>
</dbReference>
<dbReference type="GeneID" id="8107205"/>
<dbReference type="InterPro" id="IPR022198">
    <property type="entry name" value="DUF3723"/>
</dbReference>
<name>B8MUF4_TALSN</name>
<feature type="region of interest" description="Disordered" evidence="2">
    <location>
        <begin position="2491"/>
        <end position="2557"/>
    </location>
</feature>
<feature type="compositionally biased region" description="Polar residues" evidence="2">
    <location>
        <begin position="1652"/>
        <end position="1661"/>
    </location>
</feature>
<dbReference type="HOGENOM" id="CLU_228136_0_0_1"/>
<feature type="region of interest" description="Disordered" evidence="2">
    <location>
        <begin position="1411"/>
        <end position="1507"/>
    </location>
</feature>
<feature type="compositionally biased region" description="Low complexity" evidence="2">
    <location>
        <begin position="1873"/>
        <end position="1945"/>
    </location>
</feature>
<protein>
    <submittedName>
        <fullName evidence="3">Serine-rich adhesin for platelets, putative</fullName>
    </submittedName>
</protein>
<dbReference type="Proteomes" id="UP000001745">
    <property type="component" value="Unassembled WGS sequence"/>
</dbReference>
<feature type="region of interest" description="Disordered" evidence="2">
    <location>
        <begin position="633"/>
        <end position="696"/>
    </location>
</feature>
<feature type="compositionally biased region" description="Basic and acidic residues" evidence="2">
    <location>
        <begin position="2533"/>
        <end position="2551"/>
    </location>
</feature>
<feature type="compositionally biased region" description="Polar residues" evidence="2">
    <location>
        <begin position="1225"/>
        <end position="1250"/>
    </location>
</feature>
<reference evidence="4" key="1">
    <citation type="journal article" date="2015" name="Genome Announc.">
        <title>Genome sequence of the AIDS-associated pathogen Penicillium marneffei (ATCC18224) and its near taxonomic relative Talaromyces stipitatus (ATCC10500).</title>
        <authorList>
            <person name="Nierman W.C."/>
            <person name="Fedorova-Abrams N.D."/>
            <person name="Andrianopoulos A."/>
        </authorList>
    </citation>
    <scope>NUCLEOTIDE SEQUENCE [LARGE SCALE GENOMIC DNA]</scope>
    <source>
        <strain evidence="4">ATCC 10500 / CBS 375.48 / QM 6759 / NRRL 1006</strain>
    </source>
</reference>
<feature type="compositionally biased region" description="Polar residues" evidence="2">
    <location>
        <begin position="650"/>
        <end position="663"/>
    </location>
</feature>
<feature type="compositionally biased region" description="Low complexity" evidence="2">
    <location>
        <begin position="1411"/>
        <end position="1448"/>
    </location>
</feature>
<feature type="compositionally biased region" description="Basic and acidic residues" evidence="2">
    <location>
        <begin position="633"/>
        <end position="648"/>
    </location>
</feature>
<feature type="region of interest" description="Disordered" evidence="2">
    <location>
        <begin position="1157"/>
        <end position="1194"/>
    </location>
</feature>
<feature type="compositionally biased region" description="Basic and acidic residues" evidence="2">
    <location>
        <begin position="1179"/>
        <end position="1191"/>
    </location>
</feature>
<feature type="coiled-coil region" evidence="1">
    <location>
        <begin position="896"/>
        <end position="1005"/>
    </location>
</feature>
<evidence type="ECO:0000256" key="2">
    <source>
        <dbReference type="SAM" id="MobiDB-lite"/>
    </source>
</evidence>
<dbReference type="VEuPathDB" id="FungiDB:TSTA_109730"/>
<feature type="region of interest" description="Disordered" evidence="2">
    <location>
        <begin position="1221"/>
        <end position="1318"/>
    </location>
</feature>
<feature type="region of interest" description="Disordered" evidence="2">
    <location>
        <begin position="2315"/>
        <end position="2336"/>
    </location>
</feature>
<feature type="region of interest" description="Disordered" evidence="2">
    <location>
        <begin position="2207"/>
        <end position="2287"/>
    </location>
</feature>
<feature type="region of interest" description="Disordered" evidence="2">
    <location>
        <begin position="1758"/>
        <end position="1792"/>
    </location>
</feature>
<evidence type="ECO:0000313" key="3">
    <source>
        <dbReference type="EMBL" id="EED11793.1"/>
    </source>
</evidence>
<feature type="compositionally biased region" description="Polar residues" evidence="2">
    <location>
        <begin position="2258"/>
        <end position="2274"/>
    </location>
</feature>
<evidence type="ECO:0000256" key="1">
    <source>
        <dbReference type="SAM" id="Coils"/>
    </source>
</evidence>
<dbReference type="STRING" id="441959.B8MUF4"/>
<dbReference type="Pfam" id="PF12520">
    <property type="entry name" value="DUF3723"/>
    <property type="match status" value="1"/>
</dbReference>
<feature type="region of interest" description="Disordered" evidence="2">
    <location>
        <begin position="2004"/>
        <end position="2063"/>
    </location>
</feature>
<organism evidence="3 4">
    <name type="scientific">Talaromyces stipitatus (strain ATCC 10500 / CBS 375.48 / QM 6759 / NRRL 1006)</name>
    <name type="common">Penicillium stipitatum</name>
    <dbReference type="NCBI Taxonomy" id="441959"/>
    <lineage>
        <taxon>Eukaryota</taxon>
        <taxon>Fungi</taxon>
        <taxon>Dikarya</taxon>
        <taxon>Ascomycota</taxon>
        <taxon>Pezizomycotina</taxon>
        <taxon>Eurotiomycetes</taxon>
        <taxon>Eurotiomycetidae</taxon>
        <taxon>Eurotiales</taxon>
        <taxon>Trichocomaceae</taxon>
        <taxon>Talaromyces</taxon>
        <taxon>Talaromyces sect. Talaromyces</taxon>
    </lineage>
</organism>
<feature type="compositionally biased region" description="Polar residues" evidence="2">
    <location>
        <begin position="1157"/>
        <end position="1178"/>
    </location>
</feature>
<feature type="region of interest" description="Disordered" evidence="2">
    <location>
        <begin position="2365"/>
        <end position="2397"/>
    </location>
</feature>
<proteinExistence type="predicted"/>
<keyword evidence="4" id="KW-1185">Reference proteome</keyword>
<accession>B8MUF4</accession>
<feature type="coiled-coil region" evidence="1">
    <location>
        <begin position="820"/>
        <end position="871"/>
    </location>
</feature>
<feature type="region of interest" description="Disordered" evidence="2">
    <location>
        <begin position="1075"/>
        <end position="1121"/>
    </location>
</feature>
<feature type="region of interest" description="Disordered" evidence="2">
    <location>
        <begin position="1867"/>
        <end position="1945"/>
    </location>
</feature>
<feature type="compositionally biased region" description="Polar residues" evidence="2">
    <location>
        <begin position="2227"/>
        <end position="2244"/>
    </location>
</feature>
<gene>
    <name evidence="3" type="ORF">TSTA_109730</name>
</gene>
<feature type="compositionally biased region" description="Polar residues" evidence="2">
    <location>
        <begin position="2494"/>
        <end position="2503"/>
    </location>
</feature>
<feature type="compositionally biased region" description="Polar residues" evidence="2">
    <location>
        <begin position="1295"/>
        <end position="1305"/>
    </location>
</feature>
<feature type="region of interest" description="Disordered" evidence="2">
    <location>
        <begin position="1593"/>
        <end position="1613"/>
    </location>
</feature>
<feature type="compositionally biased region" description="Low complexity" evidence="2">
    <location>
        <begin position="1758"/>
        <end position="1783"/>
    </location>
</feature>
<feature type="compositionally biased region" description="Low complexity" evidence="2">
    <location>
        <begin position="2026"/>
        <end position="2049"/>
    </location>
</feature>
<sequence>MSREDLGPLQREKAERFLGNARVSVNYISFTNENILSQGEKKWVTELVKVVSQAQDKHEEPDHKTRVLIPREKYPEGSDGNVPNLKVSLEGLYGRYWVAACKMVNSRSDVQWEVEVYSDDMSEGLKKYLGTEYVPNHAANILWEIYKIKDSDGSETSIGLLLKQLNPSYVTRIRSLVYSKNQKYREFSNALRDVLKMPGQRYAFSAAQVKYFQSSHCYEELAYRLKFTSEFYIWLLCDLNTTEKDVLQKVDEKTVRELDGLVPKLEKRREISEKLENGEIFSEFTREQRNAVKSKLLNFDGMIPTLEGFRRDFEVLKDCSTYIKELCLGKVTGDETIRSSMKKIHRSNQNAGSTYSTTEESPSMSFDLAYQQIWLHVMRSLKGKNSKLTAISQRRLGELAHYLQFSSETIDKTRGLDGLRTDVSTFISTCNPKREYIYDLNLESDLVEKLREYKPERVPLDHALVKVGSTRYGWIEDCISDNSESVENCDRHNLYIEQMYKDKMDSIVTTLFARQCMFFSFFGLLKYRHSTWDSLDAENEGRGEKLKMSHLLRDPAISQERLEDIEDIEDRSVSRNVGEQDEQFATPGNNQDGDATGQDNQKVIGLNENDDSAYETAQEASDQDNHDAIENHEKEENVIEEVCDRDSDQEYTGFNDGNDTDNASIDEYIEATPTYSSNRAHYSDDDSITPTQKASDEDDKELFIHFEAKRQELYLETRREHGKHHEDGFAFAQECRQILESNLQGKIPRKKELKIRRDLHRAMDFLLLGIDRLSTKWLLSQDVNDAKTSVQSLTESVKTERRMMQTQFNAALEIATAEQNQIYEGEIQELREMVIVMKNRALQDEQVSNAYKELEQRNQEIESLIRDVQKSLSFLTLKESNHGIEPQYNDENGKISESLRLDIEERNEAISDLQEQLRDKDGAAAEANLDSMEIETEKLRERGQQCSTEYDVITKEYKNLEKERNKVVEEKKQLEKEIKSYKEQLQSKKEIIDQLTFEAMELQELAGDRAIQTGREINFASDPEDDKILYGAWPPQGELNLKKNECVPQGNAAVMKGAGEKEETQPRIRIKRRYKNENDMGPAVKLHDQNLTSRKHRSRSGSSGIIHNNYRKRNPKGERYSLRLQYRKVNGANRGANSRHGQLVLNTSPINVESVESQMDLSDTDTAGSGNQSTAQISESKKSERSVEQLKDQSACDIVQSGNMAIVPKLKGVRIPRATTRIEATESQLDRVTTPSAHDGATKSQESSPSVFAAYGEATEDHKSPPSTSAVTVAATEDQGRSPSTSSVAIAATDDQGSSPSTSSAAVDATGDQGSSLSTSSVTFAATEDQGSLLSTSSVTFTATEDRGSSLSISPAAIATTGDQGSSLSTSSVTFAATEDQGSLLSTSSVTFTATEDRGSSLSISPAAIAATDNQGSSPSTPSAAIATTDDQGSSPSTSSAAIATTGDQGSSLSTSSVTFATTDGQGSLSSASPATVAATDDQGNSLSTSSATVATTDGQESLSSTSATNIEAIATELRQLSSHKGSKIEVNRTSWNNHSLSSRDYSVKDRYKAIPRTARNPKMLHPRQNHHLYLKALQDGHNRYRKLGLQGKRNSQSLRFESVNNSQTDTKDISQQAEISVLYPPEASVIDQTGQSITSPATVPAPEDQGSLLSTPSATIAATDDRGSSPSTSSAAIDATGDQGRSLSTSPTAITATDNQGSSLSTSSVTFAATDDKGSLSSTSSADIAATDDQGSSLSISPAAIAATDDQGSLSSTSSAAIATTGDQGSSPSTPSAAIATTDDQGSSLSTPSAAIAATDDQGSLLITSSVTLAATDDKGSLSSTSSAAIAATDDQGSSLSTPFAAIATTDDQGSLLSTSSVTFTATEDRGSSPSISPAAIAATDNQGSSPSTPSAAIATTDDQGSSPSTSSAAIATTGDQGSSPSTPSAAIATTDDKGSLSSTSSAAIATTGDQGSLLITSSVTLAATDDKGSLSSTSSAAIAATDDQGSSLSISPAAIAATDDQVNSPNTSSAAVDATGNQGSSPSTSSVTFTVIDDRGSSLSSSSATVATTDGEQSLSSTSATNIEAIATELRQLSSHKGSKIMVNKTSWNNHSLSSRDYRVKKRHKAISRTARNPKILHSRQNHRLRLKALRDRHNRYRKLGLQGKRNSQLLQSKSINDSRINTKDIPQQAEISIIYPPEVRDIDQIGQFITSPAAVLAAEDQDSLPSTSSAPVVATEDQENLSSTDRVGPGTETTTQMETKKRKASIEKLTDQSASWDGRMTLSSGSNKRLKISKGSKTDTIDESNTGVKAINSQLGGLSTSPGIIDTTDASPENTNTINISPANVDTTDESPTNFDAVDASPANVDTADGQIHLSSTDKASVQAAAGEPHGSSLPRPYNLKRKRSVEKSEQQDAYYISWDNSNILGSESKKRPRSTTQSGTAPMRVASSPDIPDTDVDTTESQQYGLSTSLADIDTTLMSAKDINTTDTSPDNIDTTVTFFEKIDTTDPSPTNIDTTDGPPASVLATDGQMDLSSTYTADVQATAEEPHDSDIAPSEIKERPNSKDQSNN</sequence>
<feature type="compositionally biased region" description="Polar residues" evidence="2">
    <location>
        <begin position="586"/>
        <end position="601"/>
    </location>
</feature>
<keyword evidence="1" id="KW-0175">Coiled coil</keyword>
<feature type="compositionally biased region" description="Polar residues" evidence="2">
    <location>
        <begin position="1684"/>
        <end position="1712"/>
    </location>
</feature>
<feature type="compositionally biased region" description="Low complexity" evidence="2">
    <location>
        <begin position="1720"/>
        <end position="1737"/>
    </location>
</feature>
<feature type="compositionally biased region" description="Polar residues" evidence="2">
    <location>
        <begin position="2006"/>
        <end position="2025"/>
    </location>
</feature>
<feature type="compositionally biased region" description="Polar residues" evidence="2">
    <location>
        <begin position="2519"/>
        <end position="2528"/>
    </location>
</feature>
<evidence type="ECO:0000313" key="4">
    <source>
        <dbReference type="Proteomes" id="UP000001745"/>
    </source>
</evidence>
<dbReference type="InParanoid" id="B8MUF4"/>
<feature type="compositionally biased region" description="Polar residues" evidence="2">
    <location>
        <begin position="1498"/>
        <end position="1507"/>
    </location>
</feature>
<feature type="region of interest" description="Disordered" evidence="2">
    <location>
        <begin position="2411"/>
        <end position="2452"/>
    </location>
</feature>
<feature type="compositionally biased region" description="Polar residues" evidence="2">
    <location>
        <begin position="1449"/>
        <end position="1474"/>
    </location>
</feature>
<dbReference type="eggNOG" id="ENOG502S0KD">
    <property type="taxonomic scope" value="Eukaryota"/>
</dbReference>
<feature type="compositionally biased region" description="Polar residues" evidence="2">
    <location>
        <begin position="2050"/>
        <end position="2063"/>
    </location>
</feature>
<dbReference type="EMBL" id="EQ962661">
    <property type="protein sequence ID" value="EED11793.1"/>
    <property type="molecule type" value="Genomic_DNA"/>
</dbReference>